<dbReference type="Gene3D" id="3.40.50.1820">
    <property type="entry name" value="alpha/beta hydrolase"/>
    <property type="match status" value="1"/>
</dbReference>
<keyword evidence="1" id="KW-0378">Hydrolase</keyword>
<proteinExistence type="predicted"/>
<comment type="caution">
    <text evidence="1">The sequence shown here is derived from an EMBL/GenBank/DDBJ whole genome shotgun (WGS) entry which is preliminary data.</text>
</comment>
<dbReference type="GO" id="GO:0016787">
    <property type="term" value="F:hydrolase activity"/>
    <property type="evidence" value="ECO:0007669"/>
    <property type="project" value="UniProtKB-KW"/>
</dbReference>
<dbReference type="InterPro" id="IPR029058">
    <property type="entry name" value="AB_hydrolase_fold"/>
</dbReference>
<reference evidence="2" key="1">
    <citation type="journal article" date="2019" name="Int. J. Syst. Evol. Microbiol.">
        <title>The Global Catalogue of Microorganisms (GCM) 10K type strain sequencing project: providing services to taxonomists for standard genome sequencing and annotation.</title>
        <authorList>
            <consortium name="The Broad Institute Genomics Platform"/>
            <consortium name="The Broad Institute Genome Sequencing Center for Infectious Disease"/>
            <person name="Wu L."/>
            <person name="Ma J."/>
        </authorList>
    </citation>
    <scope>NUCLEOTIDE SEQUENCE [LARGE SCALE GENOMIC DNA]</scope>
    <source>
        <strain evidence="2">CGMCC 1.7003</strain>
    </source>
</reference>
<dbReference type="EMBL" id="BNAO01000002">
    <property type="protein sequence ID" value="GHG63161.1"/>
    <property type="molecule type" value="Genomic_DNA"/>
</dbReference>
<dbReference type="Proteomes" id="UP000659697">
    <property type="component" value="Unassembled WGS sequence"/>
</dbReference>
<evidence type="ECO:0000313" key="2">
    <source>
        <dbReference type="Proteomes" id="UP000659697"/>
    </source>
</evidence>
<accession>A0ABQ3KV03</accession>
<keyword evidence="2" id="KW-1185">Reference proteome</keyword>
<protein>
    <submittedName>
        <fullName evidence="1">Dienelactone hydrolase</fullName>
    </submittedName>
</protein>
<evidence type="ECO:0000313" key="1">
    <source>
        <dbReference type="EMBL" id="GHG63161.1"/>
    </source>
</evidence>
<dbReference type="SUPFAM" id="SSF53474">
    <property type="entry name" value="alpha/beta-Hydrolases"/>
    <property type="match status" value="1"/>
</dbReference>
<organism evidence="1 2">
    <name type="scientific">Alishewanella longhuensis</name>
    <dbReference type="NCBI Taxonomy" id="1091037"/>
    <lineage>
        <taxon>Bacteria</taxon>
        <taxon>Pseudomonadati</taxon>
        <taxon>Pseudomonadota</taxon>
        <taxon>Gammaproteobacteria</taxon>
        <taxon>Alteromonadales</taxon>
        <taxon>Alteromonadaceae</taxon>
        <taxon>Alishewanella</taxon>
    </lineage>
</organism>
<dbReference type="RefSeq" id="WP_189430614.1">
    <property type="nucleotide sequence ID" value="NZ_BNAO01000002.1"/>
</dbReference>
<sequence length="189" mass="20716">MQHFLIVTDIFGQCHGLQPLLSALAAPERQFTLLDPYQGKSQAFLSEQQAYAAYTAQCGHEQYAELVARHLASWNEPINLAIGFSAGASALWWAIAGEQGCHSRIQHGVLFYPGQIYKHLDLQPQIAVKVILAASEPHFAVTDLCLALSQKAKVDAVVTPYEHGFMNPASQAFDLQSFTDFAAELTAAR</sequence>
<name>A0ABQ3KV03_9ALTE</name>
<gene>
    <name evidence="1" type="ORF">GCM10010919_08620</name>
</gene>